<gene>
    <name evidence="3" type="ORF">A3L09_01280</name>
</gene>
<protein>
    <recommendedName>
        <fullName evidence="2">DUF835 domain-containing protein</fullName>
    </recommendedName>
</protein>
<keyword evidence="4" id="KW-1185">Reference proteome</keyword>
<dbReference type="AlphaFoldDB" id="A0A2Z2MJ62"/>
<keyword evidence="1" id="KW-0472">Membrane</keyword>
<dbReference type="Pfam" id="PF05763">
    <property type="entry name" value="DUF835"/>
    <property type="match status" value="1"/>
</dbReference>
<organism evidence="3 4">
    <name type="scientific">Thermococcus profundus</name>
    <dbReference type="NCBI Taxonomy" id="49899"/>
    <lineage>
        <taxon>Archaea</taxon>
        <taxon>Methanobacteriati</taxon>
        <taxon>Methanobacteriota</taxon>
        <taxon>Thermococci</taxon>
        <taxon>Thermococcales</taxon>
        <taxon>Thermococcaceae</taxon>
        <taxon>Thermococcus</taxon>
    </lineage>
</organism>
<sequence length="259" mass="29450">MGLIVSSSRLIYDISMFAVIAYVWLFFLKRWNRYVAELKFFVQEAAIFLSIAVIGRTIDIIDDFTEVPYDSAILSILYGVSIFGVIYTIVHYVIVLERRYIPTPKIPSNESAPKGADGRFKGAYLVFGSKAKMVDLFGLLRSLKMPTLAFTRNPHLYEGMDFVATVWITQATDSGVPPTKLHVIQEQAINFVRENPESIVVIDCLEYLMLYNEFPAIFKFLVNLKDYILPTGAALVIVVDENALDERQKALLLREFEPL</sequence>
<dbReference type="KEGG" id="tprf:A3L09_01280"/>
<name>A0A2Z2MJ62_THEPR</name>
<accession>A0A2Z2MJ62</accession>
<evidence type="ECO:0000313" key="4">
    <source>
        <dbReference type="Proteomes" id="UP000250179"/>
    </source>
</evidence>
<evidence type="ECO:0000313" key="3">
    <source>
        <dbReference type="EMBL" id="ASJ01988.1"/>
    </source>
</evidence>
<evidence type="ECO:0000256" key="1">
    <source>
        <dbReference type="SAM" id="Phobius"/>
    </source>
</evidence>
<dbReference type="PANTHER" id="PTHR33531">
    <property type="entry name" value="RUBRERYTHRIN SUBFAMILY"/>
    <property type="match status" value="1"/>
</dbReference>
<feature type="domain" description="DUF835" evidence="2">
    <location>
        <begin position="130"/>
        <end position="256"/>
    </location>
</feature>
<dbReference type="InterPro" id="IPR008553">
    <property type="entry name" value="DUF835"/>
</dbReference>
<dbReference type="GeneID" id="33319000"/>
<dbReference type="Proteomes" id="UP000250179">
    <property type="component" value="Chromosome"/>
</dbReference>
<feature type="transmembrane region" description="Helical" evidence="1">
    <location>
        <begin position="12"/>
        <end position="28"/>
    </location>
</feature>
<dbReference type="RefSeq" id="WP_088857258.1">
    <property type="nucleotide sequence ID" value="NZ_CP014862.1"/>
</dbReference>
<feature type="transmembrane region" description="Helical" evidence="1">
    <location>
        <begin position="73"/>
        <end position="95"/>
    </location>
</feature>
<keyword evidence="1" id="KW-0812">Transmembrane</keyword>
<dbReference type="OrthoDB" id="86083at2157"/>
<reference evidence="3 4" key="1">
    <citation type="submission" date="2016-03" db="EMBL/GenBank/DDBJ databases">
        <title>Complete genome sequence of Thermococcus profundus strain DT5432.</title>
        <authorList>
            <person name="Oger P.M."/>
        </authorList>
    </citation>
    <scope>NUCLEOTIDE SEQUENCE [LARGE SCALE GENOMIC DNA]</scope>
    <source>
        <strain evidence="3 4">DT 5432</strain>
    </source>
</reference>
<keyword evidence="1" id="KW-1133">Transmembrane helix</keyword>
<evidence type="ECO:0000259" key="2">
    <source>
        <dbReference type="Pfam" id="PF05763"/>
    </source>
</evidence>
<proteinExistence type="predicted"/>
<dbReference type="PANTHER" id="PTHR33531:SF7">
    <property type="entry name" value="HYPOTHETICAL MEMBRANE PROTEIN, CONSERVED"/>
    <property type="match status" value="1"/>
</dbReference>
<dbReference type="EMBL" id="CP014862">
    <property type="protein sequence ID" value="ASJ01988.1"/>
    <property type="molecule type" value="Genomic_DNA"/>
</dbReference>
<feature type="transmembrane region" description="Helical" evidence="1">
    <location>
        <begin position="40"/>
        <end position="61"/>
    </location>
</feature>